<dbReference type="InterPro" id="IPR036737">
    <property type="entry name" value="OmpA-like_sf"/>
</dbReference>
<dbReference type="Gene3D" id="2.60.40.2540">
    <property type="match status" value="1"/>
</dbReference>
<dbReference type="PRINTS" id="PR01023">
    <property type="entry name" value="NAFLGMOTY"/>
</dbReference>
<dbReference type="Pfam" id="PF00691">
    <property type="entry name" value="OmpA"/>
    <property type="match status" value="1"/>
</dbReference>
<dbReference type="RefSeq" id="WP_345198389.1">
    <property type="nucleotide sequence ID" value="NZ_BAABFL010000465.1"/>
</dbReference>
<organism evidence="5 6">
    <name type="scientific">Kistimonas scapharcae</name>
    <dbReference type="NCBI Taxonomy" id="1036133"/>
    <lineage>
        <taxon>Bacteria</taxon>
        <taxon>Pseudomonadati</taxon>
        <taxon>Pseudomonadota</taxon>
        <taxon>Gammaproteobacteria</taxon>
        <taxon>Oceanospirillales</taxon>
        <taxon>Endozoicomonadaceae</taxon>
        <taxon>Kistimonas</taxon>
    </lineage>
</organism>
<dbReference type="PROSITE" id="PS51123">
    <property type="entry name" value="OMPA_2"/>
    <property type="match status" value="1"/>
</dbReference>
<sequence>MEQTVALDEAQWTVKTRRFFSCRLLLNTASLGAVSLRAEAGAVRELTLDLLGYAPFQGGGLVTTVDAPWQHTGRQELLSDIYRATDHGVAFDLGSFFPELLDNLVDGMWLNVEMTDPNQPVLLNLSTTGIRDVLPEFKRCLGDLLPVNFAQIRRTQLFYDSGKWQLTSGQMKQLRDIARYIRADKKVTALTIDGHTDATGDRLLNLRLSRQRAEAVRDYLVDEGVPAAMVAHLRFHGQRYPAASNATQTGRHDNRRVMVTLQCQEALPDQASNQGVMKGVNDG</sequence>
<keyword evidence="6" id="KW-1185">Reference proteome</keyword>
<dbReference type="InterPro" id="IPR006664">
    <property type="entry name" value="OMP_bac"/>
</dbReference>
<accession>A0ABP8V8R3</accession>
<comment type="subcellular location">
    <subcellularLocation>
        <location evidence="1">Cell outer membrane</location>
    </subcellularLocation>
</comment>
<evidence type="ECO:0000259" key="4">
    <source>
        <dbReference type="PROSITE" id="PS51123"/>
    </source>
</evidence>
<evidence type="ECO:0000313" key="6">
    <source>
        <dbReference type="Proteomes" id="UP001500604"/>
    </source>
</evidence>
<name>A0ABP8V8R3_9GAMM</name>
<evidence type="ECO:0000256" key="1">
    <source>
        <dbReference type="ARBA" id="ARBA00004442"/>
    </source>
</evidence>
<feature type="domain" description="OmpA-like" evidence="4">
    <location>
        <begin position="147"/>
        <end position="265"/>
    </location>
</feature>
<dbReference type="Proteomes" id="UP001500604">
    <property type="component" value="Unassembled WGS sequence"/>
</dbReference>
<dbReference type="InterPro" id="IPR006665">
    <property type="entry name" value="OmpA-like"/>
</dbReference>
<dbReference type="Pfam" id="PF18393">
    <property type="entry name" value="MotY_N"/>
    <property type="match status" value="1"/>
</dbReference>
<dbReference type="PRINTS" id="PR01021">
    <property type="entry name" value="OMPADOMAIN"/>
</dbReference>
<dbReference type="CDD" id="cd07185">
    <property type="entry name" value="OmpA_C-like"/>
    <property type="match status" value="1"/>
</dbReference>
<comment type="caution">
    <text evidence="5">The sequence shown here is derived from an EMBL/GenBank/DDBJ whole genome shotgun (WGS) entry which is preliminary data.</text>
</comment>
<dbReference type="Gene3D" id="3.30.1330.60">
    <property type="entry name" value="OmpA-like domain"/>
    <property type="match status" value="1"/>
</dbReference>
<dbReference type="PANTHER" id="PTHR30329">
    <property type="entry name" value="STATOR ELEMENT OF FLAGELLAR MOTOR COMPLEX"/>
    <property type="match status" value="1"/>
</dbReference>
<proteinExistence type="predicted"/>
<gene>
    <name evidence="5" type="ORF">GCM10023116_42030</name>
</gene>
<evidence type="ECO:0000256" key="2">
    <source>
        <dbReference type="ARBA" id="ARBA00023136"/>
    </source>
</evidence>
<reference evidence="6" key="1">
    <citation type="journal article" date="2019" name="Int. J. Syst. Evol. Microbiol.">
        <title>The Global Catalogue of Microorganisms (GCM) 10K type strain sequencing project: providing services to taxonomists for standard genome sequencing and annotation.</title>
        <authorList>
            <consortium name="The Broad Institute Genomics Platform"/>
            <consortium name="The Broad Institute Genome Sequencing Center for Infectious Disease"/>
            <person name="Wu L."/>
            <person name="Ma J."/>
        </authorList>
    </citation>
    <scope>NUCLEOTIDE SEQUENCE [LARGE SCALE GENOMIC DNA]</scope>
    <source>
        <strain evidence="6">JCM 17805</strain>
    </source>
</reference>
<dbReference type="SUPFAM" id="SSF103088">
    <property type="entry name" value="OmpA-like"/>
    <property type="match status" value="1"/>
</dbReference>
<dbReference type="EMBL" id="BAABFL010000465">
    <property type="protein sequence ID" value="GAA4651919.1"/>
    <property type="molecule type" value="Genomic_DNA"/>
</dbReference>
<evidence type="ECO:0000313" key="5">
    <source>
        <dbReference type="EMBL" id="GAA4651919.1"/>
    </source>
</evidence>
<dbReference type="InterPro" id="IPR041544">
    <property type="entry name" value="MotY_N"/>
</dbReference>
<protein>
    <submittedName>
        <fullName evidence="5">OmpA family protein</fullName>
    </submittedName>
</protein>
<keyword evidence="2 3" id="KW-0472">Membrane</keyword>
<dbReference type="InterPro" id="IPR050330">
    <property type="entry name" value="Bact_OuterMem_StrucFunc"/>
</dbReference>
<dbReference type="PANTHER" id="PTHR30329:SF17">
    <property type="entry name" value="LIPOPROTEIN YFIB-RELATED"/>
    <property type="match status" value="1"/>
</dbReference>
<evidence type="ECO:0000256" key="3">
    <source>
        <dbReference type="PROSITE-ProRule" id="PRU00473"/>
    </source>
</evidence>